<feature type="region of interest" description="Disordered" evidence="1">
    <location>
        <begin position="476"/>
        <end position="519"/>
    </location>
</feature>
<dbReference type="EMBL" id="PKHA01000002">
    <property type="protein sequence ID" value="PKY99295.1"/>
    <property type="molecule type" value="Genomic_DNA"/>
</dbReference>
<comment type="caution">
    <text evidence="3">The sequence shown here is derived from an EMBL/GenBank/DDBJ whole genome shotgun (WGS) entry which is preliminary data.</text>
</comment>
<feature type="compositionally biased region" description="Low complexity" evidence="1">
    <location>
        <begin position="498"/>
        <end position="509"/>
    </location>
</feature>
<gene>
    <name evidence="3" type="ORF">CYJ26_04085</name>
</gene>
<sequence length="549" mass="57822">MSIRTWRRPKPDALRRRHYRPLLALALAAGLVLPTGLAAPLASAQTPATAAVYNGTSPHTAAPDYLGITRALRFQVTNRSGDVEETNNASGEQWSAHGMDNAALIDVDQMASPSALSAALTLTNTTDSAVTPSASYLLPEGRRTSQDASAPRLAVSGPARLDGAANLTLSYDNDQAPKLLRLTGTLGAGSSATVTVPLTLTNLDTLDMSLGGFSGTYASIQENDITVSSQRQTRLATAWVRFVTCVKASNGQDYLAGTQPYLGTVLDKKTRTYTTVPAQVQALMPAMSASDFVTEMVNRGDSSANYQGVVSNFMSSAAQDTTLYSGSLYYLDLTRIKAALAGSGWSVNNLTHAGYHNDTDQVSDVYAYQTWGRAVITDSDGQASQVSTDRQYVELYQDIEAHDLSLWVGDSYSPQDTLTWIRTYDGQGLALDDPRVSYDASAVDTSAAGVYPVTYTYQPRPGGETVTRTIHVTVRDRAPGPTPTASSAPSTASPPPNASGSAPTPSSAPKAQARSLARTGTSTTAPAVVAAAAVVAGALGTSLARHRRL</sequence>
<dbReference type="AlphaFoldDB" id="A0A2I1KUJ2"/>
<reference evidence="3 4" key="1">
    <citation type="submission" date="2017-12" db="EMBL/GenBank/DDBJ databases">
        <title>Phylogenetic diversity of female urinary microbiome.</title>
        <authorList>
            <person name="Thomas-White K."/>
            <person name="Wolfe A.J."/>
        </authorList>
    </citation>
    <scope>NUCLEOTIDE SEQUENCE [LARGE SCALE GENOMIC DNA]</scope>
    <source>
        <strain evidence="3 4">UMB0319</strain>
    </source>
</reference>
<protein>
    <recommendedName>
        <fullName evidence="2">Ig-like domain-containing protein</fullName>
    </recommendedName>
</protein>
<dbReference type="GO" id="GO:0005975">
    <property type="term" value="P:carbohydrate metabolic process"/>
    <property type="evidence" value="ECO:0007669"/>
    <property type="project" value="UniProtKB-ARBA"/>
</dbReference>
<evidence type="ECO:0000256" key="1">
    <source>
        <dbReference type="SAM" id="MobiDB-lite"/>
    </source>
</evidence>
<evidence type="ECO:0000313" key="3">
    <source>
        <dbReference type="EMBL" id="PKY99295.1"/>
    </source>
</evidence>
<organism evidence="3 4">
    <name type="scientific">Actinomyces urogenitalis</name>
    <dbReference type="NCBI Taxonomy" id="103621"/>
    <lineage>
        <taxon>Bacteria</taxon>
        <taxon>Bacillati</taxon>
        <taxon>Actinomycetota</taxon>
        <taxon>Actinomycetes</taxon>
        <taxon>Actinomycetales</taxon>
        <taxon>Actinomycetaceae</taxon>
        <taxon>Actinomyces</taxon>
    </lineage>
</organism>
<evidence type="ECO:0000259" key="2">
    <source>
        <dbReference type="Pfam" id="PF07523"/>
    </source>
</evidence>
<name>A0A2I1KUJ2_9ACTO</name>
<dbReference type="InterPro" id="IPR013783">
    <property type="entry name" value="Ig-like_fold"/>
</dbReference>
<dbReference type="RefSeq" id="WP_101637987.1">
    <property type="nucleotide sequence ID" value="NZ_JAHAIH010000002.1"/>
</dbReference>
<dbReference type="Proteomes" id="UP000234778">
    <property type="component" value="Unassembled WGS sequence"/>
</dbReference>
<feature type="domain" description="Ig-like" evidence="2">
    <location>
        <begin position="399"/>
        <end position="474"/>
    </location>
</feature>
<dbReference type="GeneID" id="81708114"/>
<proteinExistence type="predicted"/>
<evidence type="ECO:0000313" key="4">
    <source>
        <dbReference type="Proteomes" id="UP000234778"/>
    </source>
</evidence>
<dbReference type="Gene3D" id="2.60.40.10">
    <property type="entry name" value="Immunoglobulins"/>
    <property type="match status" value="1"/>
</dbReference>
<dbReference type="InterPro" id="IPR022038">
    <property type="entry name" value="Ig-like_bact"/>
</dbReference>
<dbReference type="Pfam" id="PF07523">
    <property type="entry name" value="Big_3"/>
    <property type="match status" value="1"/>
</dbReference>
<accession>A0A2I1KUJ2</accession>